<dbReference type="SUPFAM" id="SSF52821">
    <property type="entry name" value="Rhodanese/Cell cycle control phosphatase"/>
    <property type="match status" value="2"/>
</dbReference>
<protein>
    <recommendedName>
        <fullName evidence="2">Sulfurtransferase</fullName>
    </recommendedName>
</protein>
<proteinExistence type="predicted"/>
<evidence type="ECO:0000259" key="4">
    <source>
        <dbReference type="PROSITE" id="PS50206"/>
    </source>
</evidence>
<comment type="caution">
    <text evidence="5">The sequence shown here is derived from an EMBL/GenBank/DDBJ whole genome shotgun (WGS) entry which is preliminary data.</text>
</comment>
<dbReference type="CDD" id="cd01448">
    <property type="entry name" value="TST_Repeat_1"/>
    <property type="match status" value="1"/>
</dbReference>
<evidence type="ECO:0000256" key="2">
    <source>
        <dbReference type="RuleBase" id="RU000507"/>
    </source>
</evidence>
<organism evidence="5 6">
    <name type="scientific">Halorubrum miltondacostae</name>
    <dbReference type="NCBI Taxonomy" id="3076378"/>
    <lineage>
        <taxon>Archaea</taxon>
        <taxon>Methanobacteriati</taxon>
        <taxon>Methanobacteriota</taxon>
        <taxon>Stenosarchaea group</taxon>
        <taxon>Halobacteria</taxon>
        <taxon>Halobacteriales</taxon>
        <taxon>Haloferacaceae</taxon>
        <taxon>Halorubrum</taxon>
    </lineage>
</organism>
<evidence type="ECO:0000313" key="5">
    <source>
        <dbReference type="EMBL" id="MEZ3164588.1"/>
    </source>
</evidence>
<accession>A0ABD5M6A5</accession>
<dbReference type="PROSITE" id="PS00683">
    <property type="entry name" value="RHODANESE_2"/>
    <property type="match status" value="1"/>
</dbReference>
<dbReference type="Proteomes" id="UP001567572">
    <property type="component" value="Unassembled WGS sequence"/>
</dbReference>
<reference evidence="5 6" key="1">
    <citation type="submission" date="2024-06" db="EMBL/GenBank/DDBJ databases">
        <title>Halorubrum miltondacostae sp. nov., a potential PHA producer isolated from an inland solar saltern in Rio Maior, Portugal.</title>
        <authorList>
            <person name="Albuquerque L."/>
            <person name="Viver T."/>
            <person name="Barroso C."/>
            <person name="Claudino R."/>
            <person name="Galvan M."/>
            <person name="Simoes G."/>
            <person name="Lobo Da Cunha A."/>
            <person name="Egas C."/>
        </authorList>
    </citation>
    <scope>NUCLEOTIDE SEQUENCE [LARGE SCALE GENOMIC DNA]</scope>
    <source>
        <strain evidence="5 6">RMP-11</strain>
    </source>
</reference>
<dbReference type="PROSITE" id="PS50206">
    <property type="entry name" value="RHODANESE_3"/>
    <property type="match status" value="2"/>
</dbReference>
<dbReference type="Pfam" id="PF00581">
    <property type="entry name" value="Rhodanese"/>
    <property type="match status" value="2"/>
</dbReference>
<dbReference type="GO" id="GO:0016740">
    <property type="term" value="F:transferase activity"/>
    <property type="evidence" value="ECO:0007669"/>
    <property type="project" value="UniProtKB-KW"/>
</dbReference>
<dbReference type="InterPro" id="IPR051126">
    <property type="entry name" value="Thiosulfate_sulfurtransferase"/>
</dbReference>
<dbReference type="Gene3D" id="3.40.250.10">
    <property type="entry name" value="Rhodanese-like domain"/>
    <property type="match status" value="2"/>
</dbReference>
<dbReference type="EMBL" id="JBEDNY010000003">
    <property type="protein sequence ID" value="MEZ3164588.1"/>
    <property type="molecule type" value="Genomic_DNA"/>
</dbReference>
<evidence type="ECO:0000313" key="6">
    <source>
        <dbReference type="Proteomes" id="UP001567572"/>
    </source>
</evidence>
<dbReference type="RefSeq" id="WP_371162648.1">
    <property type="nucleotide sequence ID" value="NZ_JBEDNX010000008.1"/>
</dbReference>
<evidence type="ECO:0000256" key="3">
    <source>
        <dbReference type="SAM" id="MobiDB-lite"/>
    </source>
</evidence>
<feature type="domain" description="Rhodanese" evidence="4">
    <location>
        <begin position="184"/>
        <end position="303"/>
    </location>
</feature>
<dbReference type="CDD" id="cd01449">
    <property type="entry name" value="TST_Repeat_2"/>
    <property type="match status" value="1"/>
</dbReference>
<feature type="domain" description="Rhodanese" evidence="4">
    <location>
        <begin position="44"/>
        <end position="151"/>
    </location>
</feature>
<keyword evidence="1" id="KW-0677">Repeat</keyword>
<name>A0ABD5M6A5_9EURY</name>
<dbReference type="PANTHER" id="PTHR43855:SF1">
    <property type="entry name" value="THIOSULFATE SULFURTRANSFERASE"/>
    <property type="match status" value="1"/>
</dbReference>
<keyword evidence="6" id="KW-1185">Reference proteome</keyword>
<dbReference type="PANTHER" id="PTHR43855">
    <property type="entry name" value="THIOSULFATE SULFURTRANSFERASE"/>
    <property type="match status" value="1"/>
</dbReference>
<sequence>MTPDTPTDDEQRTPADAAGGDGYPTDVLVGPNWVEARLDRFRADAPDLRLLEVDVNASFYEEGHAPGAVGVDWRTELRSTEVHDILSPDEMTAFLESSGITEETTVVIYGDNRNWFAAHLYWQLTYYGHLDVRIMDGGREYWTEHDYPTTTEPVDPPAVTYGDAPDAPARPEVRADRTEVRAAIGGDTEFVDVRLPEEFRGEVTKPPGSDEGAMRGGHVPGATNVFWAENVRPSGLFKPPAELADVYESQGIADDEDVIVYCRIGERSSVTWFVLEELLGYDHVRHYDGSWTEWGNMIGVPIEVGEADGGD</sequence>
<dbReference type="InterPro" id="IPR036873">
    <property type="entry name" value="Rhodanese-like_dom_sf"/>
</dbReference>
<dbReference type="InterPro" id="IPR001307">
    <property type="entry name" value="Thiosulphate_STrfase_CS"/>
</dbReference>
<dbReference type="InterPro" id="IPR001763">
    <property type="entry name" value="Rhodanese-like_dom"/>
</dbReference>
<gene>
    <name evidence="5" type="ORF">ABNG04_12005</name>
</gene>
<evidence type="ECO:0000256" key="1">
    <source>
        <dbReference type="ARBA" id="ARBA00022737"/>
    </source>
</evidence>
<dbReference type="SMART" id="SM00450">
    <property type="entry name" value="RHOD"/>
    <property type="match status" value="2"/>
</dbReference>
<dbReference type="AlphaFoldDB" id="A0ABD5M6A5"/>
<keyword evidence="2 5" id="KW-0808">Transferase</keyword>
<feature type="region of interest" description="Disordered" evidence="3">
    <location>
        <begin position="1"/>
        <end position="24"/>
    </location>
</feature>